<dbReference type="InterPro" id="IPR012092">
    <property type="entry name" value="DNA_glyclase/AP_lyase_Ogg"/>
</dbReference>
<dbReference type="OrthoDB" id="306645at2"/>
<evidence type="ECO:0000256" key="2">
    <source>
        <dbReference type="ARBA" id="ARBA00022801"/>
    </source>
</evidence>
<dbReference type="InterPro" id="IPR011257">
    <property type="entry name" value="DNA_glycosylase"/>
</dbReference>
<reference evidence="6" key="1">
    <citation type="submission" date="2016-10" db="EMBL/GenBank/DDBJ databases">
        <authorList>
            <person name="Varghese N."/>
            <person name="Submissions S."/>
        </authorList>
    </citation>
    <scope>NUCLEOTIDE SEQUENCE [LARGE SCALE GENOMIC DNA]</scope>
    <source>
        <strain evidence="6">ATCC 43811</strain>
    </source>
</reference>
<accession>A0A1I1D870</accession>
<protein>
    <submittedName>
        <fullName evidence="5">N-glycosylase/DNA lyase</fullName>
    </submittedName>
</protein>
<dbReference type="InterPro" id="IPR023170">
    <property type="entry name" value="HhH_base_excis_C"/>
</dbReference>
<dbReference type="Proteomes" id="UP000240042">
    <property type="component" value="Unassembled WGS sequence"/>
</dbReference>
<dbReference type="STRING" id="34097.SAMN02745150_00404"/>
<proteinExistence type="predicted"/>
<dbReference type="SUPFAM" id="SSF48150">
    <property type="entry name" value="DNA-glycosylase"/>
    <property type="match status" value="1"/>
</dbReference>
<keyword evidence="2" id="KW-0378">Hydrolase</keyword>
<evidence type="ECO:0000313" key="5">
    <source>
        <dbReference type="EMBL" id="SFB71131.1"/>
    </source>
</evidence>
<dbReference type="AlphaFoldDB" id="A0A1I1D870"/>
<dbReference type="EMBL" id="FOKY01000001">
    <property type="protein sequence ID" value="SFB71131.1"/>
    <property type="molecule type" value="Genomic_DNA"/>
</dbReference>
<keyword evidence="3" id="KW-0234">DNA repair</keyword>
<dbReference type="GO" id="GO:0006281">
    <property type="term" value="P:DNA repair"/>
    <property type="evidence" value="ECO:0007669"/>
    <property type="project" value="UniProtKB-KW"/>
</dbReference>
<dbReference type="GO" id="GO:0016799">
    <property type="term" value="F:hydrolase activity, hydrolyzing N-glycosyl compounds"/>
    <property type="evidence" value="ECO:0007669"/>
    <property type="project" value="InterPro"/>
</dbReference>
<keyword evidence="4" id="KW-0326">Glycosidase</keyword>
<name>A0A1I1D870_BREAD</name>
<gene>
    <name evidence="5" type="ORF">SAMN02745150_00404</name>
</gene>
<evidence type="ECO:0000313" key="6">
    <source>
        <dbReference type="Proteomes" id="UP000240042"/>
    </source>
</evidence>
<sequence>MSFKEDVQYFYRFYKDSVQAKIQSFEASDPEVIFREAVYCFLTPATKAECAYATHKVLFTDGFFFRASQEEIAACLCAKPYIRFHNQKAQRLIFWREQGNKIITDMLAISAESDKREFLVENVYGMSYKEVSHFLRNIGMGRSLAILDRHIINFMKESFMLPVSADFSQVNRKYKDWEKIFIDFVTAQNWTVPEADFAVWVVGVKRSNPYLTYEKILELK</sequence>
<dbReference type="GO" id="GO:0003906">
    <property type="term" value="F:DNA-(apurinic or apyrimidinic site) endonuclease activity"/>
    <property type="evidence" value="ECO:0007669"/>
    <property type="project" value="InterPro"/>
</dbReference>
<keyword evidence="5" id="KW-0456">Lyase</keyword>
<dbReference type="Gene3D" id="1.10.1670.10">
    <property type="entry name" value="Helix-hairpin-Helix base-excision DNA repair enzymes (C-terminal)"/>
    <property type="match status" value="1"/>
</dbReference>
<organism evidence="5 6">
    <name type="scientific">Brevinema andersonii</name>
    <dbReference type="NCBI Taxonomy" id="34097"/>
    <lineage>
        <taxon>Bacteria</taxon>
        <taxon>Pseudomonadati</taxon>
        <taxon>Spirochaetota</taxon>
        <taxon>Spirochaetia</taxon>
        <taxon>Brevinematales</taxon>
        <taxon>Brevinemataceae</taxon>
        <taxon>Brevinema</taxon>
    </lineage>
</organism>
<evidence type="ECO:0000256" key="1">
    <source>
        <dbReference type="ARBA" id="ARBA00022763"/>
    </source>
</evidence>
<evidence type="ECO:0000256" key="4">
    <source>
        <dbReference type="ARBA" id="ARBA00023295"/>
    </source>
</evidence>
<dbReference type="Pfam" id="PF22175">
    <property type="entry name" value="Ogg-HhH"/>
    <property type="match status" value="1"/>
</dbReference>
<keyword evidence="1" id="KW-0227">DNA damage</keyword>
<evidence type="ECO:0000256" key="3">
    <source>
        <dbReference type="ARBA" id="ARBA00023204"/>
    </source>
</evidence>
<dbReference type="RefSeq" id="WP_092317919.1">
    <property type="nucleotide sequence ID" value="NZ_FOKY01000001.1"/>
</dbReference>
<dbReference type="Gene3D" id="1.10.340.30">
    <property type="entry name" value="Hypothetical protein, domain 2"/>
    <property type="match status" value="1"/>
</dbReference>
<dbReference type="GO" id="GO:0016829">
    <property type="term" value="F:lyase activity"/>
    <property type="evidence" value="ECO:0007669"/>
    <property type="project" value="UniProtKB-KW"/>
</dbReference>
<keyword evidence="6" id="KW-1185">Reference proteome</keyword>